<dbReference type="EnsemblPlants" id="TraesCS4B02G332400.1">
    <property type="protein sequence ID" value="TraesCS4B02G332400.1"/>
    <property type="gene ID" value="TraesCS4B02G332400"/>
</dbReference>
<name>A0A3B6IV21_WHEAT</name>
<dbReference type="Gramene" id="TraesWEE_scaffold_014992_01G000200.1">
    <property type="protein sequence ID" value="TraesWEE_scaffold_014992_01G000200.1"/>
    <property type="gene ID" value="TraesWEE_scaffold_014992_01G000200"/>
</dbReference>
<dbReference type="RefSeq" id="XP_044367060.1">
    <property type="nucleotide sequence ID" value="XM_044511125.1"/>
</dbReference>
<protein>
    <submittedName>
        <fullName evidence="1">Uncharacterized protein</fullName>
    </submittedName>
</protein>
<dbReference type="Gramene" id="TraesROB_scaffold_015887_01G000200.1">
    <property type="protein sequence ID" value="TraesROB_scaffold_015887_01G000200.1"/>
    <property type="gene ID" value="TraesROB_scaffold_015887_01G000200"/>
</dbReference>
<reference evidence="1" key="2">
    <citation type="submission" date="2018-10" db="UniProtKB">
        <authorList>
            <consortium name="EnsemblPlants"/>
        </authorList>
    </citation>
    <scope>IDENTIFICATION</scope>
</reference>
<dbReference type="GeneID" id="123089445"/>
<dbReference type="Gramene" id="TraesCS4B02G332400.1">
    <property type="protein sequence ID" value="TraesCS4B02G332400.1"/>
    <property type="gene ID" value="TraesCS4B02G332400"/>
</dbReference>
<dbReference type="Gramene" id="TraesLDM4B03G02390380.1">
    <property type="protein sequence ID" value="TraesLDM4B03G02390380.1"/>
    <property type="gene ID" value="TraesLDM4B03G02390380"/>
</dbReference>
<dbReference type="Gramene" id="TraesARI4B03G02426320.1">
    <property type="protein sequence ID" value="TraesARI4B03G02426320.1"/>
    <property type="gene ID" value="TraesARI4B03G02426320"/>
</dbReference>
<dbReference type="Gramene" id="TraesJAG4B03G02387200.2">
    <property type="protein sequence ID" value="TraesJAG4B03G02387200.2"/>
    <property type="gene ID" value="TraesJAG4B03G02387200"/>
</dbReference>
<dbReference type="Gramene" id="TraesSTA4B03G02383940.1">
    <property type="protein sequence ID" value="TraesSTA4B03G02383940.1"/>
    <property type="gene ID" value="TraesSTA4B03G02383940"/>
</dbReference>
<sequence length="111" mass="11990">MDPGDARGIDILTSIAADLHLEPRSRSVVVDGTSSDPICGEGQAADEPKFVQVESNLVQTRLLKVGNAGSYPGMGLRQGQQQARRALFKHVCRTLKYIGEGLTEETSLYTT</sequence>
<organism evidence="1">
    <name type="scientific">Triticum aestivum</name>
    <name type="common">Wheat</name>
    <dbReference type="NCBI Taxonomy" id="4565"/>
    <lineage>
        <taxon>Eukaryota</taxon>
        <taxon>Viridiplantae</taxon>
        <taxon>Streptophyta</taxon>
        <taxon>Embryophyta</taxon>
        <taxon>Tracheophyta</taxon>
        <taxon>Spermatophyta</taxon>
        <taxon>Magnoliopsida</taxon>
        <taxon>Liliopsida</taxon>
        <taxon>Poales</taxon>
        <taxon>Poaceae</taxon>
        <taxon>BOP clade</taxon>
        <taxon>Pooideae</taxon>
        <taxon>Triticodae</taxon>
        <taxon>Triticeae</taxon>
        <taxon>Triticinae</taxon>
        <taxon>Triticum</taxon>
    </lineage>
</organism>
<dbReference type="Gramene" id="TraesCS4B03G0861000.1">
    <property type="protein sequence ID" value="TraesCS4B03G0861000.1.CDS"/>
    <property type="gene ID" value="TraesCS4B03G0861000"/>
</dbReference>
<accession>A0A3B6IV21</accession>
<dbReference type="Gramene" id="TraesSYM4B03G02416160.1">
    <property type="protein sequence ID" value="TraesSYM4B03G02416160.1"/>
    <property type="gene ID" value="TraesSYM4B03G02416160"/>
</dbReference>
<dbReference type="Gramene" id="TraesLAC4B03G02342340.2">
    <property type="protein sequence ID" value="TraesLAC4B03G02342340.2"/>
    <property type="gene ID" value="TraesLAC4B03G02342340"/>
</dbReference>
<reference evidence="1" key="1">
    <citation type="submission" date="2018-08" db="EMBL/GenBank/DDBJ databases">
        <authorList>
            <person name="Rossello M."/>
        </authorList>
    </citation>
    <scope>NUCLEOTIDE SEQUENCE [LARGE SCALE GENOMIC DNA]</scope>
    <source>
        <strain evidence="1">cv. Chinese Spring</strain>
    </source>
</reference>
<gene>
    <name evidence="1" type="primary">LOC123089445</name>
</gene>
<evidence type="ECO:0000313" key="1">
    <source>
        <dbReference type="EnsemblPlants" id="TraesCS4B02G332400.1"/>
    </source>
</evidence>
<evidence type="ECO:0000313" key="2">
    <source>
        <dbReference type="Proteomes" id="UP000019116"/>
    </source>
</evidence>
<keyword evidence="2" id="KW-1185">Reference proteome</keyword>
<dbReference type="AlphaFoldDB" id="A0A3B6IV21"/>
<dbReference type="Gramene" id="TraesCAD_scaffold_022007_01G000200.1">
    <property type="protein sequence ID" value="TraesCAD_scaffold_022007_01G000200.1"/>
    <property type="gene ID" value="TraesCAD_scaffold_022007_01G000200"/>
</dbReference>
<dbReference type="Gramene" id="TraesCLE_scaffold_016325_01G000200.1">
    <property type="protein sequence ID" value="TraesCLE_scaffold_016325_01G000200.1"/>
    <property type="gene ID" value="TraesCLE_scaffold_016325_01G000200"/>
</dbReference>
<dbReference type="Proteomes" id="UP000019116">
    <property type="component" value="Chromosome 4B"/>
</dbReference>
<proteinExistence type="predicted"/>